<gene>
    <name evidence="1" type="ORF">A4R26_33615</name>
</gene>
<protein>
    <submittedName>
        <fullName evidence="1">Uncharacterized protein</fullName>
    </submittedName>
</protein>
<dbReference type="AlphaFoldDB" id="A0A1V9G4K1"/>
<dbReference type="RefSeq" id="WP_081163315.1">
    <property type="nucleotide sequence ID" value="NZ_LWBP01000073.1"/>
</dbReference>
<name>A0A1V9G4K1_9BACT</name>
<sequence>MKWDVTIFSADEYILEEISTELLPEKYMYDERGECLFTGNTLNSEPTIHQLIDFIFQGSGPVTEIYRTENSYVLDLSSLRQHLVDFDYLDEFYEEWIKRMQRENTMDEYGMLLDFIGYARKGLNKKYLLMVVFARQ</sequence>
<evidence type="ECO:0000313" key="1">
    <source>
        <dbReference type="EMBL" id="OQP65569.1"/>
    </source>
</evidence>
<evidence type="ECO:0000313" key="2">
    <source>
        <dbReference type="Proteomes" id="UP000192276"/>
    </source>
</evidence>
<dbReference type="Proteomes" id="UP000192276">
    <property type="component" value="Unassembled WGS sequence"/>
</dbReference>
<reference evidence="2" key="1">
    <citation type="submission" date="2016-04" db="EMBL/GenBank/DDBJ databases">
        <authorList>
            <person name="Chen L."/>
            <person name="Zhuang W."/>
            <person name="Wang G."/>
        </authorList>
    </citation>
    <scope>NUCLEOTIDE SEQUENCE [LARGE SCALE GENOMIC DNA]</scope>
    <source>
        <strain evidence="2">208</strain>
    </source>
</reference>
<comment type="caution">
    <text evidence="1">The sequence shown here is derived from an EMBL/GenBank/DDBJ whole genome shotgun (WGS) entry which is preliminary data.</text>
</comment>
<keyword evidence="2" id="KW-1185">Reference proteome</keyword>
<dbReference type="OrthoDB" id="1493991at2"/>
<proteinExistence type="predicted"/>
<accession>A0A1V9G4K1</accession>
<organism evidence="1 2">
    <name type="scientific">Niastella populi</name>
    <dbReference type="NCBI Taxonomy" id="550983"/>
    <lineage>
        <taxon>Bacteria</taxon>
        <taxon>Pseudomonadati</taxon>
        <taxon>Bacteroidota</taxon>
        <taxon>Chitinophagia</taxon>
        <taxon>Chitinophagales</taxon>
        <taxon>Chitinophagaceae</taxon>
        <taxon>Niastella</taxon>
    </lineage>
</organism>
<dbReference type="EMBL" id="LWBP01000073">
    <property type="protein sequence ID" value="OQP65569.1"/>
    <property type="molecule type" value="Genomic_DNA"/>
</dbReference>